<evidence type="ECO:0000256" key="1">
    <source>
        <dbReference type="ARBA" id="ARBA00022714"/>
    </source>
</evidence>
<keyword evidence="7" id="KW-0804">Transcription</keyword>
<keyword evidence="1" id="KW-0001">2Fe-2S</keyword>
<reference evidence="9 10" key="1">
    <citation type="submission" date="2019-05" db="EMBL/GenBank/DDBJ databases">
        <authorList>
            <person name="Lee S.D."/>
        </authorList>
    </citation>
    <scope>NUCLEOTIDE SEQUENCE [LARGE SCALE GENOMIC DNA]</scope>
    <source>
        <strain evidence="9 10">YC2-7</strain>
    </source>
</reference>
<gene>
    <name evidence="9" type="primary">soxR</name>
    <name evidence="9" type="ORF">FGL95_24695</name>
</gene>
<proteinExistence type="predicted"/>
<dbReference type="PROSITE" id="PS00552">
    <property type="entry name" value="HTH_MERR_1"/>
    <property type="match status" value="1"/>
</dbReference>
<dbReference type="AlphaFoldDB" id="A0A848KRM7"/>
<sequence>MSTAHVHDDTDLDPDDLLSVGEVSRRTGVAVSALHYYESLGLIAAQRTSTNQRRFPRHMIRRVSLVVIAKRLGIPLTTVSDLLAPLPMDRMPTRREWQRISRAWKTTLEERRRTIESLEAELVGCIGCGCLSMKACRLLNPEDQLGEQGPGAHRVE</sequence>
<dbReference type="Pfam" id="PF09278">
    <property type="entry name" value="MerR-DNA-bind"/>
    <property type="match status" value="1"/>
</dbReference>
<evidence type="ECO:0000313" key="10">
    <source>
        <dbReference type="Proteomes" id="UP000535543"/>
    </source>
</evidence>
<dbReference type="PROSITE" id="PS50937">
    <property type="entry name" value="HTH_MERR_2"/>
    <property type="match status" value="1"/>
</dbReference>
<organism evidence="9 10">
    <name type="scientific">Antrihabitans stalactiti</name>
    <dbReference type="NCBI Taxonomy" id="2584121"/>
    <lineage>
        <taxon>Bacteria</taxon>
        <taxon>Bacillati</taxon>
        <taxon>Actinomycetota</taxon>
        <taxon>Actinomycetes</taxon>
        <taxon>Mycobacteriales</taxon>
        <taxon>Nocardiaceae</taxon>
        <taxon>Antrihabitans</taxon>
    </lineage>
</organism>
<evidence type="ECO:0000256" key="5">
    <source>
        <dbReference type="ARBA" id="ARBA00023015"/>
    </source>
</evidence>
<evidence type="ECO:0000256" key="7">
    <source>
        <dbReference type="ARBA" id="ARBA00023163"/>
    </source>
</evidence>
<dbReference type="InterPro" id="IPR000551">
    <property type="entry name" value="MerR-type_HTH_dom"/>
</dbReference>
<dbReference type="Pfam" id="PF00376">
    <property type="entry name" value="MerR"/>
    <property type="match status" value="1"/>
</dbReference>
<dbReference type="GO" id="GO:0046872">
    <property type="term" value="F:metal ion binding"/>
    <property type="evidence" value="ECO:0007669"/>
    <property type="project" value="UniProtKB-KW"/>
</dbReference>
<dbReference type="GO" id="GO:0003677">
    <property type="term" value="F:DNA binding"/>
    <property type="evidence" value="ECO:0007669"/>
    <property type="project" value="UniProtKB-KW"/>
</dbReference>
<dbReference type="InterPro" id="IPR009061">
    <property type="entry name" value="DNA-bd_dom_put_sf"/>
</dbReference>
<accession>A0A848KRM7</accession>
<keyword evidence="3" id="KW-0408">Iron</keyword>
<dbReference type="SUPFAM" id="SSF46955">
    <property type="entry name" value="Putative DNA-binding domain"/>
    <property type="match status" value="1"/>
</dbReference>
<dbReference type="SMART" id="SM00422">
    <property type="entry name" value="HTH_MERR"/>
    <property type="match status" value="1"/>
</dbReference>
<dbReference type="InterPro" id="IPR047057">
    <property type="entry name" value="MerR_fam"/>
</dbReference>
<evidence type="ECO:0000256" key="4">
    <source>
        <dbReference type="ARBA" id="ARBA00023014"/>
    </source>
</evidence>
<keyword evidence="2" id="KW-0479">Metal-binding</keyword>
<evidence type="ECO:0000256" key="3">
    <source>
        <dbReference type="ARBA" id="ARBA00023004"/>
    </source>
</evidence>
<dbReference type="InterPro" id="IPR015358">
    <property type="entry name" value="Tscrpt_reg_MerR_DNA-bd"/>
</dbReference>
<feature type="domain" description="HTH merR-type" evidence="8">
    <location>
        <begin position="17"/>
        <end position="85"/>
    </location>
</feature>
<evidence type="ECO:0000256" key="2">
    <source>
        <dbReference type="ARBA" id="ARBA00022723"/>
    </source>
</evidence>
<comment type="caution">
    <text evidence="9">The sequence shown here is derived from an EMBL/GenBank/DDBJ whole genome shotgun (WGS) entry which is preliminary data.</text>
</comment>
<dbReference type="GO" id="GO:0003700">
    <property type="term" value="F:DNA-binding transcription factor activity"/>
    <property type="evidence" value="ECO:0007669"/>
    <property type="project" value="InterPro"/>
</dbReference>
<dbReference type="CDD" id="cd01110">
    <property type="entry name" value="HTH_SoxR"/>
    <property type="match status" value="1"/>
</dbReference>
<dbReference type="InterPro" id="IPR010211">
    <property type="entry name" value="Redox-sen_tscrpt-act_SoxR"/>
</dbReference>
<keyword evidence="10" id="KW-1185">Reference proteome</keyword>
<dbReference type="PRINTS" id="PR00040">
    <property type="entry name" value="HTHMERR"/>
</dbReference>
<reference evidence="9 10" key="2">
    <citation type="submission" date="2020-06" db="EMBL/GenBank/DDBJ databases">
        <title>Antribacter stalactiti gen. nov., sp. nov., a new member of the family Nacardiaceae isolated from a cave.</title>
        <authorList>
            <person name="Kim I.S."/>
        </authorList>
    </citation>
    <scope>NUCLEOTIDE SEQUENCE [LARGE SCALE GENOMIC DNA]</scope>
    <source>
        <strain evidence="9 10">YC2-7</strain>
    </source>
</reference>
<dbReference type="RefSeq" id="WP_169592258.1">
    <property type="nucleotide sequence ID" value="NZ_VCQU01000010.1"/>
</dbReference>
<dbReference type="Gene3D" id="1.10.1660.10">
    <property type="match status" value="1"/>
</dbReference>
<dbReference type="GO" id="GO:0051537">
    <property type="term" value="F:2 iron, 2 sulfur cluster binding"/>
    <property type="evidence" value="ECO:0007669"/>
    <property type="project" value="UniProtKB-KW"/>
</dbReference>
<dbReference type="PANTHER" id="PTHR30204:SF0">
    <property type="entry name" value="REDOX-SENSITIVE TRANSCRIPTIONAL ACTIVATOR SOXR"/>
    <property type="match status" value="1"/>
</dbReference>
<evidence type="ECO:0000313" key="9">
    <source>
        <dbReference type="EMBL" id="NMN98247.1"/>
    </source>
</evidence>
<dbReference type="PANTHER" id="PTHR30204">
    <property type="entry name" value="REDOX-CYCLING DRUG-SENSING TRANSCRIPTIONAL ACTIVATOR SOXR"/>
    <property type="match status" value="1"/>
</dbReference>
<keyword evidence="5" id="KW-0805">Transcription regulation</keyword>
<dbReference type="GO" id="GO:0006979">
    <property type="term" value="P:response to oxidative stress"/>
    <property type="evidence" value="ECO:0007669"/>
    <property type="project" value="InterPro"/>
</dbReference>
<evidence type="ECO:0000259" key="8">
    <source>
        <dbReference type="PROSITE" id="PS50937"/>
    </source>
</evidence>
<dbReference type="NCBIfam" id="TIGR01950">
    <property type="entry name" value="SoxR"/>
    <property type="match status" value="1"/>
</dbReference>
<evidence type="ECO:0000256" key="6">
    <source>
        <dbReference type="ARBA" id="ARBA00023125"/>
    </source>
</evidence>
<name>A0A848KRM7_9NOCA</name>
<protein>
    <submittedName>
        <fullName evidence="9">Redox-sensitive transcriptional activator SoxR</fullName>
    </submittedName>
</protein>
<keyword evidence="4" id="KW-0411">Iron-sulfur</keyword>
<keyword evidence="6" id="KW-0238">DNA-binding</keyword>
<dbReference type="EMBL" id="VCQU01000010">
    <property type="protein sequence ID" value="NMN98247.1"/>
    <property type="molecule type" value="Genomic_DNA"/>
</dbReference>
<dbReference type="Proteomes" id="UP000535543">
    <property type="component" value="Unassembled WGS sequence"/>
</dbReference>